<protein>
    <submittedName>
        <fullName evidence="2">RNA polymerase sigma-70 factor</fullName>
    </submittedName>
</protein>
<name>V9VYR0_9RHOB</name>
<evidence type="ECO:0000313" key="3">
    <source>
        <dbReference type="Proteomes" id="UP000018780"/>
    </source>
</evidence>
<gene>
    <name evidence="2" type="ORF">METH_19445</name>
</gene>
<dbReference type="EMBL" id="CP006773">
    <property type="protein sequence ID" value="AHD02515.1"/>
    <property type="molecule type" value="Genomic_DNA"/>
</dbReference>
<dbReference type="Pfam" id="PF18557">
    <property type="entry name" value="NepR"/>
    <property type="match status" value="1"/>
</dbReference>
<accession>V9VYR0</accession>
<dbReference type="Proteomes" id="UP000018780">
    <property type="component" value="Chromosome"/>
</dbReference>
<organism evidence="2 3">
    <name type="scientific">Leisingera methylohalidivorans DSM 14336</name>
    <dbReference type="NCBI Taxonomy" id="999552"/>
    <lineage>
        <taxon>Bacteria</taxon>
        <taxon>Pseudomonadati</taxon>
        <taxon>Pseudomonadota</taxon>
        <taxon>Alphaproteobacteria</taxon>
        <taxon>Rhodobacterales</taxon>
        <taxon>Roseobacteraceae</taxon>
        <taxon>Leisingera</taxon>
    </lineage>
</organism>
<dbReference type="InterPro" id="IPR041649">
    <property type="entry name" value="NepR"/>
</dbReference>
<evidence type="ECO:0000313" key="2">
    <source>
        <dbReference type="EMBL" id="AHD02515.1"/>
    </source>
</evidence>
<evidence type="ECO:0000259" key="1">
    <source>
        <dbReference type="Pfam" id="PF18557"/>
    </source>
</evidence>
<dbReference type="PATRIC" id="fig|999552.6.peg.3857"/>
<dbReference type="AlphaFoldDB" id="V9VYR0"/>
<reference evidence="2 3" key="1">
    <citation type="submission" date="2013-09" db="EMBL/GenBank/DDBJ databases">
        <authorList>
            <consortium name="DOE Joint Genome Institute"/>
            <person name="Klenk H.-P."/>
            <person name="Huntemann M."/>
            <person name="Han J."/>
            <person name="Chen A."/>
            <person name="Kyrpides N."/>
            <person name="Mavromatis K."/>
            <person name="Markowitz V."/>
            <person name="Palaniappan K."/>
            <person name="Ivanova N."/>
            <person name="Schaumberg A."/>
            <person name="Pati A."/>
            <person name="Liolios K."/>
            <person name="Nordberg H.P."/>
            <person name="Cantor M.N."/>
            <person name="Hua S.X."/>
            <person name="Woyke T."/>
        </authorList>
    </citation>
    <scope>NUCLEOTIDE SEQUENCE [LARGE SCALE GENOMIC DNA]</scope>
    <source>
        <strain evidence="2 3">DSM 14336</strain>
    </source>
</reference>
<sequence length="39" mass="4673">MDRNLKRAFQELATEPLPDRFTVLLDQLRKADLQKKDMQ</sequence>
<keyword evidence="3" id="KW-1185">Reference proteome</keyword>
<feature type="domain" description="Anti-sigma factor NepR" evidence="1">
    <location>
        <begin position="2"/>
        <end position="32"/>
    </location>
</feature>
<dbReference type="KEGG" id="lmd:METH_19445"/>
<proteinExistence type="predicted"/>
<dbReference type="HOGENOM" id="CLU_3312103_0_0_5"/>